<dbReference type="Proteomes" id="UP000204451">
    <property type="component" value="Segment"/>
</dbReference>
<name>A0A0K0NL15_9CAUD</name>
<keyword evidence="2" id="KW-1185">Reference proteome</keyword>
<organism evidence="1 2">
    <name type="scientific">Gordonia phage GMA3</name>
    <dbReference type="NCBI Taxonomy" id="1647284"/>
    <lineage>
        <taxon>Viruses</taxon>
        <taxon>Duplodnaviria</taxon>
        <taxon>Heunggongvirae</taxon>
        <taxon>Uroviricota</taxon>
        <taxon>Caudoviricetes</taxon>
        <taxon>Gamtrevirus</taxon>
        <taxon>Gamtrevirus GMA3</taxon>
    </lineage>
</organism>
<evidence type="ECO:0000313" key="2">
    <source>
        <dbReference type="Proteomes" id="UP000204451"/>
    </source>
</evidence>
<accession>A0A0K0NL15</accession>
<dbReference type="RefSeq" id="YP_009188664.1">
    <property type="nucleotide sequence ID" value="NC_028668.1"/>
</dbReference>
<dbReference type="GeneID" id="26516967"/>
<proteinExistence type="predicted"/>
<dbReference type="KEGG" id="vg:26516967"/>
<reference evidence="1 2" key="1">
    <citation type="journal article" date="2015" name="PLoS ONE">
        <title>Lysis to Kill: Evaluation of the Lytic Abilities, and Genomics of Nine Bacteriophages Infective for Gordonia spp. and Their Potential Use in Activated Sludge Foam Biocontrol.</title>
        <authorList>
            <person name="Dyson Z.A."/>
            <person name="Tucci J."/>
            <person name="Seviour R.J."/>
            <person name="Petrovski S."/>
        </authorList>
    </citation>
    <scope>NUCLEOTIDE SEQUENCE [LARGE SCALE GENOMIC DNA]</scope>
</reference>
<sequence length="301" mass="33325">MSARITAIRNLIRETLSDYSDDQRVIFGQDNYVGVTISDRAGFRTVIIRANGIEFSVTGTDRPSITREDPHPTELEYRFNSVREAIEFVTDGQVEVSEVEIARALETAKPRLVARRIHAGTEYANSYPARDGGNITQGHADYCAAHSHHTENGALPYCARCGENVTVSLVKTPAEVIVNSARLSGWTVHNEFGAPDSYRFIRGNDCVSAHFFDGTLFAFNGYVRDEFVTETGNAEIEFSDVIYGQSSTVSLEKAVTRARIPYDTFDMGVIDSWSFTGDKASAAHVASLINKNDMRALPIFF</sequence>
<evidence type="ECO:0000313" key="1">
    <source>
        <dbReference type="EMBL" id="AKL88273.1"/>
    </source>
</evidence>
<gene>
    <name evidence="1" type="ORF">GMA3_96</name>
</gene>
<dbReference type="EMBL" id="KR063279">
    <property type="protein sequence ID" value="AKL88273.1"/>
    <property type="molecule type" value="Genomic_DNA"/>
</dbReference>
<protein>
    <submittedName>
        <fullName evidence="1">Uncharacterized protein</fullName>
    </submittedName>
</protein>